<dbReference type="AlphaFoldDB" id="A0A7M7HHT8"/>
<evidence type="ECO:0000256" key="5">
    <source>
        <dbReference type="ARBA" id="ARBA00022801"/>
    </source>
</evidence>
<feature type="compositionally biased region" description="Basic and acidic residues" evidence="8">
    <location>
        <begin position="537"/>
        <end position="561"/>
    </location>
</feature>
<dbReference type="Pfam" id="PF14707">
    <property type="entry name" value="Sulfatase_C"/>
    <property type="match status" value="1"/>
</dbReference>
<feature type="compositionally biased region" description="Basic and acidic residues" evidence="8">
    <location>
        <begin position="631"/>
        <end position="652"/>
    </location>
</feature>
<evidence type="ECO:0000256" key="2">
    <source>
        <dbReference type="ARBA" id="ARBA00008779"/>
    </source>
</evidence>
<dbReference type="OrthoDB" id="103349at2759"/>
<dbReference type="EnsemblMetazoa" id="XM_011679689">
    <property type="protein sequence ID" value="XP_011677991"/>
    <property type="gene ID" value="LOC593966"/>
</dbReference>
<proteinExistence type="inferred from homology"/>
<dbReference type="OMA" id="PHEEETI"/>
<dbReference type="InterPro" id="IPR017850">
    <property type="entry name" value="Alkaline_phosphatase_core_sf"/>
</dbReference>
<comment type="cofactor">
    <cofactor evidence="1">
        <name>Ca(2+)</name>
        <dbReference type="ChEBI" id="CHEBI:29108"/>
    </cofactor>
</comment>
<sequence>MGPRYLFPALLLLLVTLSVDARRNRRPNVIILFADDLGYGDLQVYGHPTSSTPNLNRLARDGKVFTQFYAAAAICSPSRAALLTGRYHMRSGIYPGVFNVTSSGGLPHEEETIAEMLKGRGYYTAMVGKWHLGVGLDGKYLPPSHGFDEFLGLPASHSHCPCSICFHPNRTCVYSCKQNFSPCPLYNGTTIIEQPIDLMTLDEKYATQARKAIRKSVNGEKPFFLYYSFQHTHDPQYADWRNTGATARGDYGDALAAMDWEIGEVMAELDQQDIWNDTFIFFSADNGPSLSKRWGGSVGLLKCGKATTYEGGVRVPAIAHWRGRIKPGYTLELSSTLDLLPTVAKITGARLPSAMLDGVDMAPFLFNGGKSLRETFFYYSPAASERQSSFAVRYKQYKAHFYTKGSTLSGIGHPDPDCRKTAKRTKHNPPLLYDLHRDPAEQYNIAYEPEYQDIIKLITRIREDFDGRMEWAVSEMHKPSYDEYMPCCNPGCEPQPYCCHCTLTTSIAYNPWELYTDIWQDSNREAKMKRKERKELFKREREDSRRQLSFMKDQKRGRDNTQDVFLDSDLDRGAGRDRIRDGNREKNRGIFDDPPVRDNDRDRVRDKPQREKETESTRERVKVSPRGRVRIITEEDPPSRGDRERGRDRPREGGGAFGDNPRERRREGSRKEARLTGQGSTLDEKREAAGSGNNLHYLNPTSLHATSETPNLQDQSKESGVGYVGGGSGSHQGLRDATGANINNYFGGFFAWDSSNEQMDESSDGGIANPLADTQVQQVGSTFEEVFETTTDAPLAFDAVAKERRRNNRDQKNIDRRQERQNKKEVRRIRFGVDQDDDQTFDF</sequence>
<dbReference type="Gene3D" id="3.30.1120.10">
    <property type="match status" value="1"/>
</dbReference>
<evidence type="ECO:0000256" key="3">
    <source>
        <dbReference type="ARBA" id="ARBA00022723"/>
    </source>
</evidence>
<evidence type="ECO:0000256" key="1">
    <source>
        <dbReference type="ARBA" id="ARBA00001913"/>
    </source>
</evidence>
<accession>A0A7M7HHT8</accession>
<keyword evidence="12" id="KW-1185">Reference proteome</keyword>
<evidence type="ECO:0000256" key="8">
    <source>
        <dbReference type="SAM" id="MobiDB-lite"/>
    </source>
</evidence>
<reference evidence="11" key="2">
    <citation type="submission" date="2021-01" db="UniProtKB">
        <authorList>
            <consortium name="EnsemblMetazoa"/>
        </authorList>
    </citation>
    <scope>IDENTIFICATION</scope>
</reference>
<evidence type="ECO:0000256" key="4">
    <source>
        <dbReference type="ARBA" id="ARBA00022729"/>
    </source>
</evidence>
<dbReference type="PANTHER" id="PTHR42693:SF11">
    <property type="entry name" value="ARYLSULFATASE A"/>
    <property type="match status" value="1"/>
</dbReference>
<dbReference type="PROSITE" id="PS00149">
    <property type="entry name" value="SULFATASE_2"/>
    <property type="match status" value="1"/>
</dbReference>
<dbReference type="InParanoid" id="A0A7M7HHT8"/>
<dbReference type="PROSITE" id="PS00523">
    <property type="entry name" value="SULFATASE_1"/>
    <property type="match status" value="1"/>
</dbReference>
<keyword evidence="3" id="KW-0479">Metal-binding</keyword>
<feature type="signal peptide" evidence="9">
    <location>
        <begin position="1"/>
        <end position="21"/>
    </location>
</feature>
<comment type="similarity">
    <text evidence="2">Belongs to the sulfatase family.</text>
</comment>
<dbReference type="Pfam" id="PF00884">
    <property type="entry name" value="Sulfatase"/>
    <property type="match status" value="1"/>
</dbReference>
<keyword evidence="4 9" id="KW-0732">Signal</keyword>
<dbReference type="Gene3D" id="3.40.720.10">
    <property type="entry name" value="Alkaline Phosphatase, subunit A"/>
    <property type="match status" value="1"/>
</dbReference>
<organism evidence="11 12">
    <name type="scientific">Strongylocentrotus purpuratus</name>
    <name type="common">Purple sea urchin</name>
    <dbReference type="NCBI Taxonomy" id="7668"/>
    <lineage>
        <taxon>Eukaryota</taxon>
        <taxon>Metazoa</taxon>
        <taxon>Echinodermata</taxon>
        <taxon>Eleutherozoa</taxon>
        <taxon>Echinozoa</taxon>
        <taxon>Echinoidea</taxon>
        <taxon>Euechinoidea</taxon>
        <taxon>Echinacea</taxon>
        <taxon>Camarodonta</taxon>
        <taxon>Echinidea</taxon>
        <taxon>Strongylocentrotidae</taxon>
        <taxon>Strongylocentrotus</taxon>
    </lineage>
</organism>
<dbReference type="RefSeq" id="XP_011677991.2">
    <property type="nucleotide sequence ID" value="XM_011679689.2"/>
</dbReference>
<keyword evidence="5" id="KW-0378">Hydrolase</keyword>
<reference evidence="12" key="1">
    <citation type="submission" date="2015-02" db="EMBL/GenBank/DDBJ databases">
        <title>Genome sequencing for Strongylocentrotus purpuratus.</title>
        <authorList>
            <person name="Murali S."/>
            <person name="Liu Y."/>
            <person name="Vee V."/>
            <person name="English A."/>
            <person name="Wang M."/>
            <person name="Skinner E."/>
            <person name="Han Y."/>
            <person name="Muzny D.M."/>
            <person name="Worley K.C."/>
            <person name="Gibbs R.A."/>
        </authorList>
    </citation>
    <scope>NUCLEOTIDE SEQUENCE</scope>
</reference>
<dbReference type="KEGG" id="spu:593966"/>
<feature type="compositionally biased region" description="Basic and acidic residues" evidence="8">
    <location>
        <begin position="808"/>
        <end position="824"/>
    </location>
</feature>
<evidence type="ECO:0000256" key="9">
    <source>
        <dbReference type="SAM" id="SignalP"/>
    </source>
</evidence>
<evidence type="ECO:0000259" key="10">
    <source>
        <dbReference type="Pfam" id="PF00884"/>
    </source>
</evidence>
<feature type="region of interest" description="Disordered" evidence="8">
    <location>
        <begin position="799"/>
        <end position="843"/>
    </location>
</feature>
<name>A0A7M7HHT8_STRPU</name>
<dbReference type="FunFam" id="3.40.720.10:FF:000023">
    <property type="entry name" value="Arylsulfatase A"/>
    <property type="match status" value="1"/>
</dbReference>
<feature type="compositionally biased region" description="Basic and acidic residues" evidence="8">
    <location>
        <begin position="569"/>
        <end position="622"/>
    </location>
</feature>
<feature type="compositionally biased region" description="Polar residues" evidence="8">
    <location>
        <begin position="691"/>
        <end position="714"/>
    </location>
</feature>
<evidence type="ECO:0000256" key="7">
    <source>
        <dbReference type="ARBA" id="ARBA00023180"/>
    </source>
</evidence>
<keyword evidence="6" id="KW-0106">Calcium</keyword>
<dbReference type="Proteomes" id="UP000007110">
    <property type="component" value="Unassembled WGS sequence"/>
</dbReference>
<dbReference type="PANTHER" id="PTHR42693">
    <property type="entry name" value="ARYLSULFATASE FAMILY MEMBER"/>
    <property type="match status" value="1"/>
</dbReference>
<dbReference type="GeneID" id="593966"/>
<feature type="compositionally biased region" description="Acidic residues" evidence="8">
    <location>
        <begin position="834"/>
        <end position="843"/>
    </location>
</feature>
<dbReference type="SUPFAM" id="SSF53649">
    <property type="entry name" value="Alkaline phosphatase-like"/>
    <property type="match status" value="1"/>
</dbReference>
<feature type="domain" description="Sulfatase N-terminal" evidence="10">
    <location>
        <begin position="27"/>
        <end position="348"/>
    </location>
</feature>
<dbReference type="InterPro" id="IPR050738">
    <property type="entry name" value="Sulfatase"/>
</dbReference>
<protein>
    <recommendedName>
        <fullName evidence="10">Sulfatase N-terminal domain-containing protein</fullName>
    </recommendedName>
</protein>
<evidence type="ECO:0000256" key="6">
    <source>
        <dbReference type="ARBA" id="ARBA00022837"/>
    </source>
</evidence>
<dbReference type="InterPro" id="IPR024607">
    <property type="entry name" value="Sulfatase_CS"/>
</dbReference>
<feature type="chain" id="PRO_5029805493" description="Sulfatase N-terminal domain-containing protein" evidence="9">
    <location>
        <begin position="22"/>
        <end position="843"/>
    </location>
</feature>
<dbReference type="InterPro" id="IPR000917">
    <property type="entry name" value="Sulfatase_N"/>
</dbReference>
<keyword evidence="7" id="KW-0325">Glycoprotein</keyword>
<dbReference type="GO" id="GO:0046872">
    <property type="term" value="F:metal ion binding"/>
    <property type="evidence" value="ECO:0007669"/>
    <property type="project" value="UniProtKB-KW"/>
</dbReference>
<evidence type="ECO:0000313" key="11">
    <source>
        <dbReference type="EnsemblMetazoa" id="XP_011677991"/>
    </source>
</evidence>
<feature type="region of interest" description="Disordered" evidence="8">
    <location>
        <begin position="537"/>
        <end position="735"/>
    </location>
</feature>
<dbReference type="GO" id="GO:0004065">
    <property type="term" value="F:arylsulfatase activity"/>
    <property type="evidence" value="ECO:0000318"/>
    <property type="project" value="GO_Central"/>
</dbReference>
<feature type="compositionally biased region" description="Basic and acidic residues" evidence="8">
    <location>
        <begin position="660"/>
        <end position="674"/>
    </location>
</feature>
<evidence type="ECO:0000313" key="12">
    <source>
        <dbReference type="Proteomes" id="UP000007110"/>
    </source>
</evidence>